<dbReference type="Gene3D" id="1.10.510.10">
    <property type="entry name" value="Transferase(Phosphotransferase) domain 1"/>
    <property type="match status" value="1"/>
</dbReference>
<name>A0A517NPZ4_9BACT</name>
<keyword evidence="5" id="KW-0812">Transmembrane</keyword>
<evidence type="ECO:0000256" key="5">
    <source>
        <dbReference type="SAM" id="Phobius"/>
    </source>
</evidence>
<dbReference type="Gene3D" id="3.30.200.20">
    <property type="entry name" value="Phosphorylase Kinase, domain 1"/>
    <property type="match status" value="1"/>
</dbReference>
<dbReference type="Pfam" id="PF00069">
    <property type="entry name" value="Pkinase"/>
    <property type="match status" value="1"/>
</dbReference>
<dbReference type="SUPFAM" id="SSF56112">
    <property type="entry name" value="Protein kinase-like (PK-like)"/>
    <property type="match status" value="1"/>
</dbReference>
<protein>
    <submittedName>
        <fullName evidence="7">Serine/threonine-protein kinase PknB</fullName>
        <ecNumber evidence="7">2.7.11.1</ecNumber>
    </submittedName>
</protein>
<dbReference type="InterPro" id="IPR000719">
    <property type="entry name" value="Prot_kinase_dom"/>
</dbReference>
<keyword evidence="1 7" id="KW-0808">Transferase</keyword>
<accession>A0A517NPZ4</accession>
<dbReference type="CDD" id="cd14014">
    <property type="entry name" value="STKc_PknB_like"/>
    <property type="match status" value="1"/>
</dbReference>
<gene>
    <name evidence="7" type="primary">pknB_8</name>
    <name evidence="7" type="ORF">K239x_11370</name>
</gene>
<keyword evidence="3 7" id="KW-0418">Kinase</keyword>
<organism evidence="7 8">
    <name type="scientific">Stieleria marina</name>
    <dbReference type="NCBI Taxonomy" id="1930275"/>
    <lineage>
        <taxon>Bacteria</taxon>
        <taxon>Pseudomonadati</taxon>
        <taxon>Planctomycetota</taxon>
        <taxon>Planctomycetia</taxon>
        <taxon>Pirellulales</taxon>
        <taxon>Pirellulaceae</taxon>
        <taxon>Stieleria</taxon>
    </lineage>
</organism>
<evidence type="ECO:0000313" key="8">
    <source>
        <dbReference type="Proteomes" id="UP000319817"/>
    </source>
</evidence>
<evidence type="ECO:0000313" key="7">
    <source>
        <dbReference type="EMBL" id="QDT09192.1"/>
    </source>
</evidence>
<evidence type="ECO:0000256" key="4">
    <source>
        <dbReference type="ARBA" id="ARBA00022840"/>
    </source>
</evidence>
<evidence type="ECO:0000256" key="3">
    <source>
        <dbReference type="ARBA" id="ARBA00022777"/>
    </source>
</evidence>
<dbReference type="GO" id="GO:0005524">
    <property type="term" value="F:ATP binding"/>
    <property type="evidence" value="ECO:0007669"/>
    <property type="project" value="UniProtKB-KW"/>
</dbReference>
<reference evidence="7 8" key="1">
    <citation type="submission" date="2019-02" db="EMBL/GenBank/DDBJ databases">
        <title>Deep-cultivation of Planctomycetes and their phenomic and genomic characterization uncovers novel biology.</title>
        <authorList>
            <person name="Wiegand S."/>
            <person name="Jogler M."/>
            <person name="Boedeker C."/>
            <person name="Pinto D."/>
            <person name="Vollmers J."/>
            <person name="Rivas-Marin E."/>
            <person name="Kohn T."/>
            <person name="Peeters S.H."/>
            <person name="Heuer A."/>
            <person name="Rast P."/>
            <person name="Oberbeckmann S."/>
            <person name="Bunk B."/>
            <person name="Jeske O."/>
            <person name="Meyerdierks A."/>
            <person name="Storesund J.E."/>
            <person name="Kallscheuer N."/>
            <person name="Luecker S."/>
            <person name="Lage O.M."/>
            <person name="Pohl T."/>
            <person name="Merkel B.J."/>
            <person name="Hornburger P."/>
            <person name="Mueller R.-W."/>
            <person name="Bruemmer F."/>
            <person name="Labrenz M."/>
            <person name="Spormann A.M."/>
            <person name="Op den Camp H."/>
            <person name="Overmann J."/>
            <person name="Amann R."/>
            <person name="Jetten M.S.M."/>
            <person name="Mascher T."/>
            <person name="Medema M.H."/>
            <person name="Devos D.P."/>
            <person name="Kaster A.-K."/>
            <person name="Ovreas L."/>
            <person name="Rohde M."/>
            <person name="Galperin M.Y."/>
            <person name="Jogler C."/>
        </authorList>
    </citation>
    <scope>NUCLEOTIDE SEQUENCE [LARGE SCALE GENOMIC DNA]</scope>
    <source>
        <strain evidence="7 8">K23_9</strain>
    </source>
</reference>
<proteinExistence type="predicted"/>
<dbReference type="Proteomes" id="UP000319817">
    <property type="component" value="Chromosome"/>
</dbReference>
<dbReference type="GO" id="GO:0004674">
    <property type="term" value="F:protein serine/threonine kinase activity"/>
    <property type="evidence" value="ECO:0007669"/>
    <property type="project" value="UniProtKB-EC"/>
</dbReference>
<dbReference type="PANTHER" id="PTHR43289">
    <property type="entry name" value="MITOGEN-ACTIVATED PROTEIN KINASE KINASE KINASE 20-RELATED"/>
    <property type="match status" value="1"/>
</dbReference>
<evidence type="ECO:0000259" key="6">
    <source>
        <dbReference type="PROSITE" id="PS50011"/>
    </source>
</evidence>
<sequence length="522" mass="58702">MLMTECLIPARTDSIIDMPFIPPDHYDEQTAQLFVSSLEKTPTLTIEDWLDQADGPSNADVIETIVKADMAFRWQKISFAGPVEIEQATYVKPPTVETYAERFSLLSAPEILKRLAKWELLLRQKIGDKPSIPEYSKRFAQLGDPNDWLVDDLNANHLAQGNDRLIGSTVGTFKIVSKISDGSFSVSYQATQFRPTRQQVVIKFLKREFDSADVLNRFRFEQQSMEIMDHPHIVGVSEAATTPDGSTYFATPWISGVPITQWSIDNACSFDERVDVFIQACDAVQHAHQKGIIHRDLRPSKILVAEQDQQPHTNVIDFGISRAIGSQLGQQTVATHYGGSTASLQYISPEQASFKPSDVDTRSDVYSLGVVLYEMLVGEPPFTQADLSTKAIDQTLRIIRQTEPDAPGTRVEQLPRELEWIVLHALKKDRKHRYQSPGDLADDLRRYRDGRAVTVAPRSWIYDVGHYSKQNPVSIVLMIVFAILFFAAGVAATWWMQSTNPSAQFFPSHSINLASEKGIFLQ</sequence>
<keyword evidence="2" id="KW-0547">Nucleotide-binding</keyword>
<dbReference type="EC" id="2.7.11.1" evidence="7"/>
<evidence type="ECO:0000256" key="2">
    <source>
        <dbReference type="ARBA" id="ARBA00022741"/>
    </source>
</evidence>
<dbReference type="AlphaFoldDB" id="A0A517NPZ4"/>
<keyword evidence="5" id="KW-0472">Membrane</keyword>
<evidence type="ECO:0000256" key="1">
    <source>
        <dbReference type="ARBA" id="ARBA00022679"/>
    </source>
</evidence>
<dbReference type="EMBL" id="CP036526">
    <property type="protein sequence ID" value="QDT09192.1"/>
    <property type="molecule type" value="Genomic_DNA"/>
</dbReference>
<dbReference type="InterPro" id="IPR011009">
    <property type="entry name" value="Kinase-like_dom_sf"/>
</dbReference>
<dbReference type="PROSITE" id="PS50011">
    <property type="entry name" value="PROTEIN_KINASE_DOM"/>
    <property type="match status" value="1"/>
</dbReference>
<keyword evidence="8" id="KW-1185">Reference proteome</keyword>
<feature type="transmembrane region" description="Helical" evidence="5">
    <location>
        <begin position="475"/>
        <end position="496"/>
    </location>
</feature>
<feature type="domain" description="Protein kinase" evidence="6">
    <location>
        <begin position="173"/>
        <end position="445"/>
    </location>
</feature>
<keyword evidence="5" id="KW-1133">Transmembrane helix</keyword>
<dbReference type="PANTHER" id="PTHR43289:SF6">
    <property type="entry name" value="SERINE_THREONINE-PROTEIN KINASE NEKL-3"/>
    <property type="match status" value="1"/>
</dbReference>
<keyword evidence="4" id="KW-0067">ATP-binding</keyword>